<gene>
    <name evidence="2" type="ORF">PVP01_0006480</name>
</gene>
<accession>A0A565A522</accession>
<reference evidence="2" key="1">
    <citation type="submission" date="2016-07" db="EMBL/GenBank/DDBJ databases">
        <authorList>
            <consortium name="Pathogen Informatics"/>
        </authorList>
    </citation>
    <scope>NUCLEOTIDE SEQUENCE</scope>
</reference>
<proteinExistence type="predicted"/>
<dbReference type="VEuPathDB" id="PlasmoDB:PVW1_140086300"/>
<dbReference type="VEuPathDB" id="PlasmoDB:PVPAM_060009500"/>
<keyword evidence="1" id="KW-0812">Transmembrane</keyword>
<dbReference type="InterPro" id="IPR008780">
    <property type="entry name" value="Plasmodium_Vir"/>
</dbReference>
<protein>
    <submittedName>
        <fullName evidence="2">VIR protein</fullName>
    </submittedName>
</protein>
<dbReference type="OrthoDB" id="10483672at2759"/>
<dbReference type="Pfam" id="PF05795">
    <property type="entry name" value="Plasmodium_Vir"/>
    <property type="match status" value="1"/>
</dbReference>
<dbReference type="Proteomes" id="UP000220605">
    <property type="component" value="Unassembled WGS sequence"/>
</dbReference>
<organism evidence="2">
    <name type="scientific">Plasmodium vivax</name>
    <name type="common">malaria parasite P. vivax</name>
    <dbReference type="NCBI Taxonomy" id="5855"/>
    <lineage>
        <taxon>Eukaryota</taxon>
        <taxon>Sar</taxon>
        <taxon>Alveolata</taxon>
        <taxon>Apicomplexa</taxon>
        <taxon>Aconoidasida</taxon>
        <taxon>Haemosporida</taxon>
        <taxon>Plasmodiidae</taxon>
        <taxon>Plasmodium</taxon>
        <taxon>Plasmodium (Plasmodium)</taxon>
    </lineage>
</organism>
<dbReference type="AlphaFoldDB" id="A0A565A522"/>
<sequence length="315" mass="36583">MSCSSRIGVPNYDFFDNIPTYLINVEKANKDASELNTDDNCVSFSKQHTINNTDIGKQICEQFIKLCKQLPNIKNYNITDPNYRKDWDFLSYWLNFKLEKSKLNGTICPKKFYDGMENHCINTLLRFVTSTNLIYNINDEDISRMNVLYILHGNYSQLDKIINDSTPPKPESLLELSSTCSDNYIKAKYMCYGNYNKFCEKLKDFKTKYDNLFKTAESKGEKYTNNFKKLTDYDNINIISTTVIGSAVGLIPLLGILYKFTPIGQIFNSQKRKLHKDHSNNIDEIIKTSLLNYENEQLNLNQDKYNIDYQPTGVM</sequence>
<dbReference type="EMBL" id="FLZR02000020">
    <property type="protein sequence ID" value="VUZ99935.1"/>
    <property type="molecule type" value="Genomic_DNA"/>
</dbReference>
<evidence type="ECO:0000256" key="1">
    <source>
        <dbReference type="SAM" id="Phobius"/>
    </source>
</evidence>
<keyword evidence="1" id="KW-0472">Membrane</keyword>
<keyword evidence="1" id="KW-1133">Transmembrane helix</keyword>
<evidence type="ECO:0000313" key="2">
    <source>
        <dbReference type="EMBL" id="VUZ99935.1"/>
    </source>
</evidence>
<name>A0A565A522_PLAVI</name>
<feature type="transmembrane region" description="Helical" evidence="1">
    <location>
        <begin position="238"/>
        <end position="258"/>
    </location>
</feature>
<dbReference type="VEuPathDB" id="PlasmoDB:PVP01_0006480"/>